<dbReference type="EMBL" id="FZOQ01000014">
    <property type="protein sequence ID" value="SNS81695.1"/>
    <property type="molecule type" value="Genomic_DNA"/>
</dbReference>
<dbReference type="Gene3D" id="3.30.420.10">
    <property type="entry name" value="Ribonuclease H-like superfamily/Ribonuclease H"/>
    <property type="match status" value="1"/>
</dbReference>
<feature type="domain" description="3'-5' exoribonuclease Rv2179c-like" evidence="1">
    <location>
        <begin position="12"/>
        <end position="181"/>
    </location>
</feature>
<dbReference type="OrthoDB" id="256590at2"/>
<dbReference type="GO" id="GO:0003676">
    <property type="term" value="F:nucleic acid binding"/>
    <property type="evidence" value="ECO:0007669"/>
    <property type="project" value="InterPro"/>
</dbReference>
<evidence type="ECO:0000259" key="1">
    <source>
        <dbReference type="Pfam" id="PF16473"/>
    </source>
</evidence>
<evidence type="ECO:0000313" key="3">
    <source>
        <dbReference type="Proteomes" id="UP000198432"/>
    </source>
</evidence>
<organism evidence="2 3">
    <name type="scientific">Pontibacter ummariensis</name>
    <dbReference type="NCBI Taxonomy" id="1610492"/>
    <lineage>
        <taxon>Bacteria</taxon>
        <taxon>Pseudomonadati</taxon>
        <taxon>Bacteroidota</taxon>
        <taxon>Cytophagia</taxon>
        <taxon>Cytophagales</taxon>
        <taxon>Hymenobacteraceae</taxon>
        <taxon>Pontibacter</taxon>
    </lineage>
</organism>
<accession>A0A239HKL4</accession>
<dbReference type="Pfam" id="PF16473">
    <property type="entry name" value="Rv2179c-like"/>
    <property type="match status" value="1"/>
</dbReference>
<protein>
    <recommendedName>
        <fullName evidence="1">3'-5' exoribonuclease Rv2179c-like domain-containing protein</fullName>
    </recommendedName>
</protein>
<dbReference type="InterPro" id="IPR036397">
    <property type="entry name" value="RNaseH_sf"/>
</dbReference>
<gene>
    <name evidence="2" type="ORF">SAMN06296052_11427</name>
</gene>
<name>A0A239HKL4_9BACT</name>
<dbReference type="Proteomes" id="UP000198432">
    <property type="component" value="Unassembled WGS sequence"/>
</dbReference>
<dbReference type="AlphaFoldDB" id="A0A239HKL4"/>
<sequence length="188" mass="21106">MESIIDGSQLGHIMVDLETLSTGSNAAILSIGAVEFDLTTGRTGRTFYLNVDLQSCMDAGLKIDGRTVYWWFKREAEARLPLLENPVHIAAALQSFSEFVLTCGGKEAQLWGNSARFDLGKLDDAYSACTLPVPWSFRNERDVRTLVAFAPHIKDQEPRIGTHHHAVDDCYHQISYCVKTWRYLQSPL</sequence>
<proteinExistence type="predicted"/>
<dbReference type="InterPro" id="IPR033390">
    <property type="entry name" value="Rv2179c-like"/>
</dbReference>
<dbReference type="SUPFAM" id="SSF53098">
    <property type="entry name" value="Ribonuclease H-like"/>
    <property type="match status" value="1"/>
</dbReference>
<evidence type="ECO:0000313" key="2">
    <source>
        <dbReference type="EMBL" id="SNS81695.1"/>
    </source>
</evidence>
<reference evidence="3" key="1">
    <citation type="submission" date="2017-06" db="EMBL/GenBank/DDBJ databases">
        <authorList>
            <person name="Varghese N."/>
            <person name="Submissions S."/>
        </authorList>
    </citation>
    <scope>NUCLEOTIDE SEQUENCE [LARGE SCALE GENOMIC DNA]</scope>
    <source>
        <strain evidence="3">NKM1</strain>
    </source>
</reference>
<dbReference type="InterPro" id="IPR012337">
    <property type="entry name" value="RNaseH-like_sf"/>
</dbReference>
<keyword evidence="3" id="KW-1185">Reference proteome</keyword>
<dbReference type="RefSeq" id="WP_089320072.1">
    <property type="nucleotide sequence ID" value="NZ_FZOQ01000014.1"/>
</dbReference>